<evidence type="ECO:0000256" key="10">
    <source>
        <dbReference type="ARBA" id="ARBA00022833"/>
    </source>
</evidence>
<keyword evidence="18" id="KW-1185">Reference proteome</keyword>
<dbReference type="Gene3D" id="2.60.40.1730">
    <property type="entry name" value="tricorn interacting facor f3 domain"/>
    <property type="match status" value="1"/>
</dbReference>
<evidence type="ECO:0000313" key="18">
    <source>
        <dbReference type="Proteomes" id="UP001157109"/>
    </source>
</evidence>
<dbReference type="CDD" id="cd09602">
    <property type="entry name" value="M1_APN"/>
    <property type="match status" value="1"/>
</dbReference>
<evidence type="ECO:0000313" key="17">
    <source>
        <dbReference type="EMBL" id="GMA18675.1"/>
    </source>
</evidence>
<dbReference type="InterPro" id="IPR024571">
    <property type="entry name" value="ERAP1-like_C_dom"/>
</dbReference>
<dbReference type="Pfam" id="PF17900">
    <property type="entry name" value="Peptidase_M1_N"/>
    <property type="match status" value="1"/>
</dbReference>
<evidence type="ECO:0000259" key="15">
    <source>
        <dbReference type="Pfam" id="PF11838"/>
    </source>
</evidence>
<dbReference type="InterPro" id="IPR045357">
    <property type="entry name" value="Aminopeptidase_N-like_N"/>
</dbReference>
<gene>
    <name evidence="17" type="ORF">GCM10025862_06960</name>
</gene>
<feature type="domain" description="ERAP1-like C-terminal" evidence="15">
    <location>
        <begin position="532"/>
        <end position="842"/>
    </location>
</feature>
<evidence type="ECO:0000259" key="14">
    <source>
        <dbReference type="Pfam" id="PF01433"/>
    </source>
</evidence>
<keyword evidence="11" id="KW-0482">Metalloprotease</keyword>
<evidence type="ECO:0000256" key="3">
    <source>
        <dbReference type="ARBA" id="ARBA00010136"/>
    </source>
</evidence>
<keyword evidence="9" id="KW-0378">Hydrolase</keyword>
<dbReference type="PRINTS" id="PR00756">
    <property type="entry name" value="ALADIPTASE"/>
</dbReference>
<dbReference type="Proteomes" id="UP001157109">
    <property type="component" value="Unassembled WGS sequence"/>
</dbReference>
<keyword evidence="10" id="KW-0862">Zinc</keyword>
<evidence type="ECO:0000256" key="6">
    <source>
        <dbReference type="ARBA" id="ARBA00022438"/>
    </source>
</evidence>
<evidence type="ECO:0000256" key="8">
    <source>
        <dbReference type="ARBA" id="ARBA00022723"/>
    </source>
</evidence>
<dbReference type="SUPFAM" id="SSF63737">
    <property type="entry name" value="Leukotriene A4 hydrolase N-terminal domain"/>
    <property type="match status" value="1"/>
</dbReference>
<evidence type="ECO:0000256" key="9">
    <source>
        <dbReference type="ARBA" id="ARBA00022801"/>
    </source>
</evidence>
<keyword evidence="7" id="KW-0645">Protease</keyword>
<protein>
    <recommendedName>
        <fullName evidence="5">Aminopeptidase N</fullName>
        <ecNumber evidence="4">3.4.11.2</ecNumber>
    </recommendedName>
    <alternativeName>
        <fullName evidence="12">Alanine aminopeptidase</fullName>
    </alternativeName>
    <alternativeName>
        <fullName evidence="13">Lysyl aminopeptidase</fullName>
    </alternativeName>
</protein>
<evidence type="ECO:0000256" key="7">
    <source>
        <dbReference type="ARBA" id="ARBA00022670"/>
    </source>
</evidence>
<feature type="domain" description="Aminopeptidase N-like N-terminal" evidence="16">
    <location>
        <begin position="93"/>
        <end position="194"/>
    </location>
</feature>
<sequence length="854" mass="93767">MSANLTAAAARERAALVDDVRYLITLDLTGVQRAEGPHHFATTTTVSFTSREPGAPTTLDLIAPAVRAVTLNGTALDPGECFDGSRIVLPTTQEHNEVVVEATGAYTNTGEGLHRFVDPADGQVYLYSQFQVADARRVFACFDQPDIKAVFELTVTAPQDWAVISTSPTPEPVPAGDGLATWTFAPTPLLSTYVTSLVAGPYVAHHDSVTTRSGEVPLGLYCRASLEPYLDADAFLDTTKRGFAYYEQEFDFAFPFEKYDQIFTPEYNMGAMENVGAVTFNEKYVFRAKVSDVVVERRGLTNLHELAHMWFGNLVTMRWWDDLWLNESFAEWASVDAQARATQWESAWTTFAIVSKSWAYRADSLSSTHPVAADIPDLDAIAGNFDGITYAKGASTLKQLVAYVGRDAFITGVQRYFRRHAWGNTELADLLVELEATSGRDLRTWSRLWLETSGVNTLHPEIEVDDAGIITGARIRQTAPESLPTLRPHRLVVGSYDYQGDSLERADRYELDVDGPVTELPALVGRPRPALLLVNDEDLAYAKVRLDPQSLATFVASPRAVIDSLARCLAQGAAWDMTRDAEMRPRDYVSLALRALDGERDATMVRALLGQLSVAGSVYVAPEHRRECLRHIAIELRRLAHEAPAGSDTQLQLVTAWASTTTDDADLDEVAALLDGTSTLPGLAVDADMRWTLLTALATSGRVDRDTIVQAMDTDRTASGQEHAALALGSLPTAADKEAAWQRGVVEATESNKVVEATGFGFARTHEPEILRPYVERFLAMLEDTWARHSFAMAEDIAVAFYPATLADDALLEATQGWLDEHPDAPASLRRVIAEHRDAVARALRAQARDRESA</sequence>
<evidence type="ECO:0000259" key="16">
    <source>
        <dbReference type="Pfam" id="PF17900"/>
    </source>
</evidence>
<evidence type="ECO:0000256" key="12">
    <source>
        <dbReference type="ARBA" id="ARBA00029811"/>
    </source>
</evidence>
<dbReference type="PANTHER" id="PTHR11533">
    <property type="entry name" value="PROTEASE M1 ZINC METALLOPROTEASE"/>
    <property type="match status" value="1"/>
</dbReference>
<comment type="cofactor">
    <cofactor evidence="2">
        <name>Zn(2+)</name>
        <dbReference type="ChEBI" id="CHEBI:29105"/>
    </cofactor>
</comment>
<dbReference type="SUPFAM" id="SSF55486">
    <property type="entry name" value="Metalloproteases ('zincins'), catalytic domain"/>
    <property type="match status" value="1"/>
</dbReference>
<dbReference type="InterPro" id="IPR042097">
    <property type="entry name" value="Aminopeptidase_N-like_N_sf"/>
</dbReference>
<dbReference type="InterPro" id="IPR014782">
    <property type="entry name" value="Peptidase_M1_dom"/>
</dbReference>
<organism evidence="17 18">
    <name type="scientific">Arsenicicoccus piscis</name>
    <dbReference type="NCBI Taxonomy" id="673954"/>
    <lineage>
        <taxon>Bacteria</taxon>
        <taxon>Bacillati</taxon>
        <taxon>Actinomycetota</taxon>
        <taxon>Actinomycetes</taxon>
        <taxon>Micrococcales</taxon>
        <taxon>Intrasporangiaceae</taxon>
        <taxon>Arsenicicoccus</taxon>
    </lineage>
</organism>
<proteinExistence type="inferred from homology"/>
<dbReference type="Pfam" id="PF01433">
    <property type="entry name" value="Peptidase_M1"/>
    <property type="match status" value="1"/>
</dbReference>
<comment type="similarity">
    <text evidence="3">Belongs to the peptidase M1 family.</text>
</comment>
<evidence type="ECO:0000256" key="4">
    <source>
        <dbReference type="ARBA" id="ARBA00012564"/>
    </source>
</evidence>
<evidence type="ECO:0000256" key="5">
    <source>
        <dbReference type="ARBA" id="ARBA00015611"/>
    </source>
</evidence>
<dbReference type="PANTHER" id="PTHR11533:SF174">
    <property type="entry name" value="PUROMYCIN-SENSITIVE AMINOPEPTIDASE-RELATED"/>
    <property type="match status" value="1"/>
</dbReference>
<dbReference type="EC" id="3.4.11.2" evidence="4"/>
<feature type="domain" description="Peptidase M1 membrane alanine aminopeptidase" evidence="14">
    <location>
        <begin position="236"/>
        <end position="445"/>
    </location>
</feature>
<dbReference type="RefSeq" id="WP_284283734.1">
    <property type="nucleotide sequence ID" value="NZ_BSUJ01000001.1"/>
</dbReference>
<reference evidence="18" key="1">
    <citation type="journal article" date="2019" name="Int. J. Syst. Evol. Microbiol.">
        <title>The Global Catalogue of Microorganisms (GCM) 10K type strain sequencing project: providing services to taxonomists for standard genome sequencing and annotation.</title>
        <authorList>
            <consortium name="The Broad Institute Genomics Platform"/>
            <consortium name="The Broad Institute Genome Sequencing Center for Infectious Disease"/>
            <person name="Wu L."/>
            <person name="Ma J."/>
        </authorList>
    </citation>
    <scope>NUCLEOTIDE SEQUENCE [LARGE SCALE GENOMIC DNA]</scope>
    <source>
        <strain evidence="18">NBRC 105830</strain>
    </source>
</reference>
<dbReference type="EMBL" id="BSUJ01000001">
    <property type="protein sequence ID" value="GMA18675.1"/>
    <property type="molecule type" value="Genomic_DNA"/>
</dbReference>
<keyword evidence="8" id="KW-0479">Metal-binding</keyword>
<keyword evidence="6 17" id="KW-0031">Aminopeptidase</keyword>
<dbReference type="InterPro" id="IPR050344">
    <property type="entry name" value="Peptidase_M1_aminopeptidases"/>
</dbReference>
<dbReference type="GO" id="GO:0004177">
    <property type="term" value="F:aminopeptidase activity"/>
    <property type="evidence" value="ECO:0007669"/>
    <property type="project" value="UniProtKB-KW"/>
</dbReference>
<dbReference type="InterPro" id="IPR012778">
    <property type="entry name" value="Pept_M1_aminopeptidase"/>
</dbReference>
<name>A0ABQ6HM40_9MICO</name>
<dbReference type="InterPro" id="IPR027268">
    <property type="entry name" value="Peptidase_M4/M1_CTD_sf"/>
</dbReference>
<dbReference type="Gene3D" id="1.10.390.10">
    <property type="entry name" value="Neutral Protease Domain 2"/>
    <property type="match status" value="1"/>
</dbReference>
<comment type="caution">
    <text evidence="17">The sequence shown here is derived from an EMBL/GenBank/DDBJ whole genome shotgun (WGS) entry which is preliminary data.</text>
</comment>
<evidence type="ECO:0000256" key="13">
    <source>
        <dbReference type="ARBA" id="ARBA00031533"/>
    </source>
</evidence>
<evidence type="ECO:0000256" key="11">
    <source>
        <dbReference type="ARBA" id="ARBA00023049"/>
    </source>
</evidence>
<evidence type="ECO:0000256" key="2">
    <source>
        <dbReference type="ARBA" id="ARBA00001947"/>
    </source>
</evidence>
<dbReference type="InterPro" id="IPR001930">
    <property type="entry name" value="Peptidase_M1"/>
</dbReference>
<dbReference type="NCBIfam" id="TIGR02412">
    <property type="entry name" value="pepN_strep_liv"/>
    <property type="match status" value="1"/>
</dbReference>
<dbReference type="Pfam" id="PF11838">
    <property type="entry name" value="ERAP1_C"/>
    <property type="match status" value="1"/>
</dbReference>
<comment type="catalytic activity">
    <reaction evidence="1">
        <text>Release of an N-terminal amino acid, Xaa-|-Yaa- from a peptide, amide or arylamide. Xaa is preferably Ala, but may be most amino acids including Pro (slow action). When a terminal hydrophobic residue is followed by a prolyl residue, the two may be released as an intact Xaa-Pro dipeptide.</text>
        <dbReference type="EC" id="3.4.11.2"/>
    </reaction>
</comment>
<evidence type="ECO:0000256" key="1">
    <source>
        <dbReference type="ARBA" id="ARBA00000098"/>
    </source>
</evidence>
<accession>A0ABQ6HM40</accession>